<feature type="signal peptide" evidence="1">
    <location>
        <begin position="1"/>
        <end position="30"/>
    </location>
</feature>
<proteinExistence type="predicted"/>
<protein>
    <submittedName>
        <fullName evidence="2">DUF3939 domain-containing protein</fullName>
    </submittedName>
</protein>
<gene>
    <name evidence="2" type="ORF">OMP38_01560</name>
</gene>
<dbReference type="RefSeq" id="WP_277563590.1">
    <property type="nucleotide sequence ID" value="NZ_JAPDHZ010000002.1"/>
</dbReference>
<dbReference type="AlphaFoldDB" id="A0A9X4QKH9"/>
<reference evidence="2 3" key="1">
    <citation type="submission" date="2022-10" db="EMBL/GenBank/DDBJ databases">
        <title>Comparative genomic analysis of Cohnella hashimotonis sp. nov., isolated from the International Space Station.</title>
        <authorList>
            <person name="Simpson A."/>
            <person name="Venkateswaran K."/>
        </authorList>
    </citation>
    <scope>NUCLEOTIDE SEQUENCE [LARGE SCALE GENOMIC DNA]</scope>
    <source>
        <strain evidence="2 3">DSM 18997</strain>
    </source>
</reference>
<organism evidence="2 3">
    <name type="scientific">Cohnella ginsengisoli</name>
    <dbReference type="NCBI Taxonomy" id="425004"/>
    <lineage>
        <taxon>Bacteria</taxon>
        <taxon>Bacillati</taxon>
        <taxon>Bacillota</taxon>
        <taxon>Bacilli</taxon>
        <taxon>Bacillales</taxon>
        <taxon>Paenibacillaceae</taxon>
        <taxon>Cohnella</taxon>
    </lineage>
</organism>
<dbReference type="EMBL" id="JAPDHZ010000002">
    <property type="protein sequence ID" value="MDG0789679.1"/>
    <property type="molecule type" value="Genomic_DNA"/>
</dbReference>
<dbReference type="Proteomes" id="UP001153387">
    <property type="component" value="Unassembled WGS sequence"/>
</dbReference>
<name>A0A9X4QKH9_9BACL</name>
<keyword evidence="1" id="KW-0732">Signal</keyword>
<evidence type="ECO:0000256" key="1">
    <source>
        <dbReference type="SAM" id="SignalP"/>
    </source>
</evidence>
<comment type="caution">
    <text evidence="2">The sequence shown here is derived from an EMBL/GenBank/DDBJ whole genome shotgun (WGS) entry which is preliminary data.</text>
</comment>
<evidence type="ECO:0000313" key="3">
    <source>
        <dbReference type="Proteomes" id="UP001153387"/>
    </source>
</evidence>
<sequence>MNRTQWMINVRLAAKRAAMFAVALALLPLAGCLYPDEYTPSNQVSAKEAVNAVQAAVDSYRKDTGLLPIENASEGTPLYEKFRLDFAKLKRMGYVTDIPKEAFESGGSNQFLIVDEEKDPKVKLLDLAVYQAIGAVQSKVNAYVLKHKGKQPVADEIYPDFRRVDYNALGIDDPAIRSMYTGRVIELMIDPGSAVYADYGIDIVKALEKSQAKPSEADDLRALLADESFYVPVKSPIYRLVDGEPRASLK</sequence>
<feature type="chain" id="PRO_5040750607" evidence="1">
    <location>
        <begin position="31"/>
        <end position="250"/>
    </location>
</feature>
<keyword evidence="3" id="KW-1185">Reference proteome</keyword>
<accession>A0A9X4QKH9</accession>
<evidence type="ECO:0000313" key="2">
    <source>
        <dbReference type="EMBL" id="MDG0789679.1"/>
    </source>
</evidence>